<evidence type="ECO:0000313" key="4">
    <source>
        <dbReference type="Proteomes" id="UP000554482"/>
    </source>
</evidence>
<evidence type="ECO:0000256" key="1">
    <source>
        <dbReference type="SAM" id="MobiDB-lite"/>
    </source>
</evidence>
<dbReference type="EMBL" id="JABWDY010030372">
    <property type="protein sequence ID" value="KAF5185672.1"/>
    <property type="molecule type" value="Genomic_DNA"/>
</dbReference>
<keyword evidence="4" id="KW-1185">Reference proteome</keyword>
<reference evidence="3 4" key="1">
    <citation type="submission" date="2020-06" db="EMBL/GenBank/DDBJ databases">
        <title>Transcriptomic and genomic resources for Thalictrum thalictroides and T. hernandezii: Facilitating candidate gene discovery in an emerging model plant lineage.</title>
        <authorList>
            <person name="Arias T."/>
            <person name="Riano-Pachon D.M."/>
            <person name="Di Stilio V.S."/>
        </authorList>
    </citation>
    <scope>NUCLEOTIDE SEQUENCE [LARGE SCALE GENOMIC DNA]</scope>
    <source>
        <strain evidence="4">cv. WT478/WT964</strain>
        <tissue evidence="3">Leaves</tissue>
    </source>
</reference>
<comment type="caution">
    <text evidence="3">The sequence shown here is derived from an EMBL/GenBank/DDBJ whole genome shotgun (WGS) entry which is preliminary data.</text>
</comment>
<keyword evidence="2" id="KW-0732">Signal</keyword>
<gene>
    <name evidence="3" type="ORF">FRX31_024741</name>
</gene>
<accession>A0A7J6VMV4</accession>
<feature type="compositionally biased region" description="Polar residues" evidence="1">
    <location>
        <begin position="24"/>
        <end position="36"/>
    </location>
</feature>
<organism evidence="3 4">
    <name type="scientific">Thalictrum thalictroides</name>
    <name type="common">Rue-anemone</name>
    <name type="synonym">Anemone thalictroides</name>
    <dbReference type="NCBI Taxonomy" id="46969"/>
    <lineage>
        <taxon>Eukaryota</taxon>
        <taxon>Viridiplantae</taxon>
        <taxon>Streptophyta</taxon>
        <taxon>Embryophyta</taxon>
        <taxon>Tracheophyta</taxon>
        <taxon>Spermatophyta</taxon>
        <taxon>Magnoliopsida</taxon>
        <taxon>Ranunculales</taxon>
        <taxon>Ranunculaceae</taxon>
        <taxon>Thalictroideae</taxon>
        <taxon>Thalictrum</taxon>
    </lineage>
</organism>
<feature type="signal peptide" evidence="2">
    <location>
        <begin position="1"/>
        <end position="16"/>
    </location>
</feature>
<evidence type="ECO:0000256" key="2">
    <source>
        <dbReference type="SAM" id="SignalP"/>
    </source>
</evidence>
<protein>
    <submittedName>
        <fullName evidence="3">Uncharacterized protein</fullName>
    </submittedName>
</protein>
<feature type="region of interest" description="Disordered" evidence="1">
    <location>
        <begin position="80"/>
        <end position="114"/>
    </location>
</feature>
<evidence type="ECO:0000313" key="3">
    <source>
        <dbReference type="EMBL" id="KAF5185672.1"/>
    </source>
</evidence>
<name>A0A7J6VMV4_THATH</name>
<dbReference type="AlphaFoldDB" id="A0A7J6VMV4"/>
<proteinExistence type="predicted"/>
<feature type="region of interest" description="Disordered" evidence="1">
    <location>
        <begin position="18"/>
        <end position="39"/>
    </location>
</feature>
<sequence length="114" mass="12727">MILALCLQIIFLESEGDIEDTEHQPLSQRLPSSHSRSQMDRNDFDLTGVEIDLTQFDGVFLDNDDVADLAAMPLDEGVIRDIDSSHTDPSTSLIGEDLSRKRKTPEVETQIQSP</sequence>
<feature type="chain" id="PRO_5029487301" evidence="2">
    <location>
        <begin position="17"/>
        <end position="114"/>
    </location>
</feature>
<dbReference type="Proteomes" id="UP000554482">
    <property type="component" value="Unassembled WGS sequence"/>
</dbReference>